<sequence length="68" mass="7326">MSVPKLNVGELDISGALLAQQFPQRPRGMAWVIALSALPYSIHTNPAFAEIAHSTAQAVRMMKTCSSN</sequence>
<dbReference type="EMBL" id="JBHLYR010000044">
    <property type="protein sequence ID" value="MFB9993054.1"/>
    <property type="molecule type" value="Genomic_DNA"/>
</dbReference>
<protein>
    <submittedName>
        <fullName evidence="1">Uncharacterized protein</fullName>
    </submittedName>
</protein>
<proteinExistence type="predicted"/>
<reference evidence="1 2" key="1">
    <citation type="submission" date="2024-09" db="EMBL/GenBank/DDBJ databases">
        <authorList>
            <person name="Sun Q."/>
            <person name="Mori K."/>
        </authorList>
    </citation>
    <scope>NUCLEOTIDE SEQUENCE [LARGE SCALE GENOMIC DNA]</scope>
    <source>
        <strain evidence="1 2">JCM 13503</strain>
    </source>
</reference>
<evidence type="ECO:0000313" key="2">
    <source>
        <dbReference type="Proteomes" id="UP001589733"/>
    </source>
</evidence>
<comment type="caution">
    <text evidence="1">The sequence shown here is derived from an EMBL/GenBank/DDBJ whole genome shotgun (WGS) entry which is preliminary data.</text>
</comment>
<gene>
    <name evidence="1" type="ORF">ACFFLM_13855</name>
</gene>
<keyword evidence="2" id="KW-1185">Reference proteome</keyword>
<dbReference type="RefSeq" id="WP_380011108.1">
    <property type="nucleotide sequence ID" value="NZ_JBHLYR010000044.1"/>
</dbReference>
<accession>A0ABV6AZX4</accession>
<name>A0ABV6AZX4_9DEIO</name>
<dbReference type="Proteomes" id="UP001589733">
    <property type="component" value="Unassembled WGS sequence"/>
</dbReference>
<organism evidence="1 2">
    <name type="scientific">Deinococcus oregonensis</name>
    <dbReference type="NCBI Taxonomy" id="1805970"/>
    <lineage>
        <taxon>Bacteria</taxon>
        <taxon>Thermotogati</taxon>
        <taxon>Deinococcota</taxon>
        <taxon>Deinococci</taxon>
        <taxon>Deinococcales</taxon>
        <taxon>Deinococcaceae</taxon>
        <taxon>Deinococcus</taxon>
    </lineage>
</organism>
<evidence type="ECO:0000313" key="1">
    <source>
        <dbReference type="EMBL" id="MFB9993054.1"/>
    </source>
</evidence>